<evidence type="ECO:0008006" key="5">
    <source>
        <dbReference type="Google" id="ProtNLM"/>
    </source>
</evidence>
<accession>W9CSY7</accession>
<dbReference type="OrthoDB" id="2373480at2759"/>
<dbReference type="Pfam" id="PF03583">
    <property type="entry name" value="LIP"/>
    <property type="match status" value="1"/>
</dbReference>
<name>W9CSY7_SCLBF</name>
<proteinExistence type="inferred from homology"/>
<dbReference type="Gene3D" id="3.40.50.1820">
    <property type="entry name" value="alpha/beta hydrolase"/>
    <property type="match status" value="1"/>
</dbReference>
<keyword evidence="2" id="KW-0732">Signal</keyword>
<dbReference type="Proteomes" id="UP000019487">
    <property type="component" value="Unassembled WGS sequence"/>
</dbReference>
<dbReference type="PANTHER" id="PTHR34853:SF5">
    <property type="entry name" value="LIP-DOMAIN-CONTAINING PROTEIN-RELATED"/>
    <property type="match status" value="1"/>
</dbReference>
<sequence>MKYFPVAVGCIFFWTTTTLAVPINDQFLQHTLPLAPTNDPFYVPPKGLNDSQPGTILRSRSIDHLSFGGAVPFQAKAAYQLLYKTTDSLGDASAAVTTIIVPNNANTSRVLSYQSATDAAWADCAPSYTIQLASDPNNEDSDDVETLLVIAALDQGWIVNLPDYQGLQAAFTSGIQSGQATLDSVRAALSSGNLTSISSQAEYQMWGYSGGSLASEWAAELQPSYAPELNFKGTALGGLVPNVTSVLLSTDKSFFTGLIPAGVIGLANAYPELKVYLDEHLIPSMASDFYEASTQCLADNILTYLGQDMFSYFDNGEAAFTTSVAQKILTATGQMGTHGIPRMPVFIYKAVDDEVSLVGDTDALVAKLCSQGANIEYDRDGHGGHISEAITGAGDAFLFLIDRFNGVPATSGCTTNNVLSDAYSPEAVAALGSTVADALLAILQDSVGS</sequence>
<dbReference type="GO" id="GO:0016042">
    <property type="term" value="P:lipid catabolic process"/>
    <property type="evidence" value="ECO:0007669"/>
    <property type="project" value="UniProtKB-UniRule"/>
</dbReference>
<dbReference type="PANTHER" id="PTHR34853">
    <property type="match status" value="1"/>
</dbReference>
<dbReference type="EMBL" id="AYSA01000073">
    <property type="protein sequence ID" value="ESZ97704.1"/>
    <property type="molecule type" value="Genomic_DNA"/>
</dbReference>
<comment type="similarity">
    <text evidence="2">Belongs to the AB hydrolase superfamily. Lipase family.</text>
</comment>
<feature type="chain" id="PRO_5013435577" description="Secretory lipase" evidence="2">
    <location>
        <begin position="21"/>
        <end position="449"/>
    </location>
</feature>
<dbReference type="AlphaFoldDB" id="W9CSY7"/>
<keyword evidence="4" id="KW-1185">Reference proteome</keyword>
<gene>
    <name evidence="3" type="ORF">SBOR_1891</name>
</gene>
<protein>
    <recommendedName>
        <fullName evidence="5">Secretory lipase</fullName>
    </recommendedName>
</protein>
<dbReference type="HOGENOM" id="CLU_029538_5_0_1"/>
<dbReference type="Gene3D" id="1.10.260.130">
    <property type="match status" value="1"/>
</dbReference>
<comment type="caution">
    <text evidence="3">The sequence shown here is derived from an EMBL/GenBank/DDBJ whole genome shotgun (WGS) entry which is preliminary data.</text>
</comment>
<dbReference type="InterPro" id="IPR005152">
    <property type="entry name" value="Lipase_secreted"/>
</dbReference>
<feature type="signal peptide" evidence="2">
    <location>
        <begin position="1"/>
        <end position="20"/>
    </location>
</feature>
<dbReference type="InterPro" id="IPR029058">
    <property type="entry name" value="AB_hydrolase_fold"/>
</dbReference>
<evidence type="ECO:0000313" key="3">
    <source>
        <dbReference type="EMBL" id="ESZ97704.1"/>
    </source>
</evidence>
<evidence type="ECO:0000313" key="4">
    <source>
        <dbReference type="Proteomes" id="UP000019487"/>
    </source>
</evidence>
<evidence type="ECO:0000256" key="1">
    <source>
        <dbReference type="ARBA" id="ARBA00022801"/>
    </source>
</evidence>
<reference evidence="3 4" key="1">
    <citation type="journal article" date="2014" name="Genome Announc.">
        <title>Draft genome sequence of Sclerotinia borealis, a psychrophilic plant pathogenic fungus.</title>
        <authorList>
            <person name="Mardanov A.V."/>
            <person name="Beletsky A.V."/>
            <person name="Kadnikov V.V."/>
            <person name="Ignatov A.N."/>
            <person name="Ravin N.V."/>
        </authorList>
    </citation>
    <scope>NUCLEOTIDE SEQUENCE [LARGE SCALE GENOMIC DNA]</scope>
    <source>
        <strain evidence="4">F-4157</strain>
    </source>
</reference>
<keyword evidence="1" id="KW-0378">Hydrolase</keyword>
<dbReference type="PIRSF" id="PIRSF029171">
    <property type="entry name" value="Esterase_LipA"/>
    <property type="match status" value="1"/>
</dbReference>
<organism evidence="3 4">
    <name type="scientific">Sclerotinia borealis (strain F-4128)</name>
    <dbReference type="NCBI Taxonomy" id="1432307"/>
    <lineage>
        <taxon>Eukaryota</taxon>
        <taxon>Fungi</taxon>
        <taxon>Dikarya</taxon>
        <taxon>Ascomycota</taxon>
        <taxon>Pezizomycotina</taxon>
        <taxon>Leotiomycetes</taxon>
        <taxon>Helotiales</taxon>
        <taxon>Sclerotiniaceae</taxon>
        <taxon>Sclerotinia</taxon>
    </lineage>
</organism>
<dbReference type="SUPFAM" id="SSF53474">
    <property type="entry name" value="alpha/beta-Hydrolases"/>
    <property type="match status" value="1"/>
</dbReference>
<evidence type="ECO:0000256" key="2">
    <source>
        <dbReference type="PIRNR" id="PIRNR029171"/>
    </source>
</evidence>
<dbReference type="GO" id="GO:0004806">
    <property type="term" value="F:triacylglycerol lipase activity"/>
    <property type="evidence" value="ECO:0007669"/>
    <property type="project" value="UniProtKB-UniRule"/>
</dbReference>